<evidence type="ECO:0000313" key="3">
    <source>
        <dbReference type="Proteomes" id="UP000273675"/>
    </source>
</evidence>
<dbReference type="OrthoDB" id="7632567at2"/>
<dbReference type="RefSeq" id="WP_075189339.1">
    <property type="nucleotide sequence ID" value="NZ_RBIM01000001.1"/>
</dbReference>
<protein>
    <submittedName>
        <fullName evidence="2">Uncharacterized protein</fullName>
    </submittedName>
</protein>
<keyword evidence="1" id="KW-1133">Transmembrane helix</keyword>
<dbReference type="EMBL" id="RBIM01000001">
    <property type="protein sequence ID" value="RKR04084.1"/>
    <property type="molecule type" value="Genomic_DNA"/>
</dbReference>
<feature type="transmembrane region" description="Helical" evidence="1">
    <location>
        <begin position="40"/>
        <end position="63"/>
    </location>
</feature>
<evidence type="ECO:0000313" key="2">
    <source>
        <dbReference type="EMBL" id="RKR04084.1"/>
    </source>
</evidence>
<reference evidence="2 3" key="1">
    <citation type="submission" date="2018-10" db="EMBL/GenBank/DDBJ databases">
        <title>Genomic Encyclopedia of Type Strains, Phase IV (KMG-IV): sequencing the most valuable type-strain genomes for metagenomic binning, comparative biology and taxonomic classification.</title>
        <authorList>
            <person name="Goeker M."/>
        </authorList>
    </citation>
    <scope>NUCLEOTIDE SEQUENCE [LARGE SCALE GENOMIC DNA]</scope>
    <source>
        <strain evidence="2 3">DSM 4734</strain>
    </source>
</reference>
<name>A0A495DMD5_9PROT</name>
<gene>
    <name evidence="2" type="ORF">C7435_0528</name>
</gene>
<accession>A0A495DMD5</accession>
<evidence type="ECO:0000256" key="1">
    <source>
        <dbReference type="SAM" id="Phobius"/>
    </source>
</evidence>
<dbReference type="AlphaFoldDB" id="A0A495DMD5"/>
<feature type="transmembrane region" description="Helical" evidence="1">
    <location>
        <begin position="7"/>
        <end position="28"/>
    </location>
</feature>
<comment type="caution">
    <text evidence="2">The sequence shown here is derived from an EMBL/GenBank/DDBJ whole genome shotgun (WGS) entry which is preliminary data.</text>
</comment>
<keyword evidence="1" id="KW-0812">Transmembrane</keyword>
<dbReference type="Proteomes" id="UP000273675">
    <property type="component" value="Unassembled WGS sequence"/>
</dbReference>
<organism evidence="2 3">
    <name type="scientific">Maricaulis maris</name>
    <dbReference type="NCBI Taxonomy" id="74318"/>
    <lineage>
        <taxon>Bacteria</taxon>
        <taxon>Pseudomonadati</taxon>
        <taxon>Pseudomonadota</taxon>
        <taxon>Alphaproteobacteria</taxon>
        <taxon>Maricaulales</taxon>
        <taxon>Maricaulaceae</taxon>
        <taxon>Maricaulis</taxon>
    </lineage>
</organism>
<sequence>MSRSNVLTLTMAIIAILMCGAFMVFGMIRLAGVEMSAHGWIALGLGTVVSLALGGVLSTVLVISRRRGFDEAAHEASRPDSPDA</sequence>
<keyword evidence="1" id="KW-0472">Membrane</keyword>
<proteinExistence type="predicted"/>